<dbReference type="Pfam" id="PF03968">
    <property type="entry name" value="LptD_N"/>
    <property type="match status" value="1"/>
</dbReference>
<organism evidence="4 5">
    <name type="scientific">Yoonia phaeophyticola</name>
    <dbReference type="NCBI Taxonomy" id="3137369"/>
    <lineage>
        <taxon>Bacteria</taxon>
        <taxon>Pseudomonadati</taxon>
        <taxon>Pseudomonadota</taxon>
        <taxon>Alphaproteobacteria</taxon>
        <taxon>Rhodobacterales</taxon>
        <taxon>Paracoccaceae</taxon>
        <taxon>Yoonia</taxon>
    </lineage>
</organism>
<evidence type="ECO:0000256" key="1">
    <source>
        <dbReference type="ARBA" id="ARBA00022729"/>
    </source>
</evidence>
<name>A0ABZ2V8K0_9RHOB</name>
<feature type="signal peptide" evidence="2">
    <location>
        <begin position="1"/>
        <end position="21"/>
    </location>
</feature>
<dbReference type="RefSeq" id="WP_341367683.1">
    <property type="nucleotide sequence ID" value="NZ_CP150951.2"/>
</dbReference>
<keyword evidence="1 2" id="KW-0732">Signal</keyword>
<dbReference type="EMBL" id="CP150951">
    <property type="protein sequence ID" value="WZC49573.1"/>
    <property type="molecule type" value="Genomic_DNA"/>
</dbReference>
<proteinExistence type="predicted"/>
<dbReference type="InterPro" id="IPR052037">
    <property type="entry name" value="LPS_export_LptA"/>
</dbReference>
<accession>A0ABZ2V8K0</accession>
<protein>
    <submittedName>
        <fullName evidence="4">LptA/OstA family protein</fullName>
    </submittedName>
</protein>
<reference evidence="5" key="1">
    <citation type="submission" date="2024-04" db="EMBL/GenBank/DDBJ databases">
        <title>Phylogenomic analyses of a clade within the roseobacter group suggest taxonomic reassignments of species of the genera Aestuariivita, Citreicella, Loktanella, Nautella, Pelagibaca, Ruegeria, Thalassobius, Thiobacimonas and Tropicibacter, and the proposal o.</title>
        <authorList>
            <person name="Jeon C.O."/>
        </authorList>
    </citation>
    <scope>NUCLEOTIDE SEQUENCE [LARGE SCALE GENOMIC DNA]</scope>
    <source>
        <strain evidence="5">BS5-3</strain>
    </source>
</reference>
<evidence type="ECO:0000259" key="3">
    <source>
        <dbReference type="Pfam" id="PF03968"/>
    </source>
</evidence>
<dbReference type="Proteomes" id="UP001440612">
    <property type="component" value="Chromosome"/>
</dbReference>
<evidence type="ECO:0000313" key="5">
    <source>
        <dbReference type="Proteomes" id="UP001440612"/>
    </source>
</evidence>
<dbReference type="PANTHER" id="PTHR36504">
    <property type="entry name" value="LIPOPOLYSACCHARIDE EXPORT SYSTEM PROTEIN LPTA"/>
    <property type="match status" value="1"/>
</dbReference>
<feature type="domain" description="Organic solvent tolerance-like N-terminal" evidence="3">
    <location>
        <begin position="39"/>
        <end position="144"/>
    </location>
</feature>
<keyword evidence="5" id="KW-1185">Reference proteome</keyword>
<dbReference type="InterPro" id="IPR005653">
    <property type="entry name" value="OstA-like_N"/>
</dbReference>
<evidence type="ECO:0000256" key="2">
    <source>
        <dbReference type="SAM" id="SignalP"/>
    </source>
</evidence>
<gene>
    <name evidence="4" type="ORF">AABB29_02660</name>
</gene>
<evidence type="ECO:0000313" key="4">
    <source>
        <dbReference type="EMBL" id="WZC49573.1"/>
    </source>
</evidence>
<dbReference type="PANTHER" id="PTHR36504:SF1">
    <property type="entry name" value="LIPOPOLYSACCHARIDE EXPORT SYSTEM PROTEIN LPTA"/>
    <property type="match status" value="1"/>
</dbReference>
<sequence>MFRQIFGILLACILGAGSLAAQTNIDLGGITVDTSAAIEVSADSLSVDQDTGRAIFSGNVIIGQGDLRLQAGNVEVVYAADTSDITQLIATGDVTFVTADEAAEAQSANYDVVTGMLLLSGDVLLTQGASAISAETMRINVTDGTATMEGRVRTVLQQGGN</sequence>
<dbReference type="Gene3D" id="2.60.450.10">
    <property type="entry name" value="Lipopolysaccharide (LPS) transport protein A like domain"/>
    <property type="match status" value="1"/>
</dbReference>
<feature type="chain" id="PRO_5046724564" evidence="2">
    <location>
        <begin position="22"/>
        <end position="161"/>
    </location>
</feature>